<dbReference type="Pfam" id="PF00436">
    <property type="entry name" value="SSB"/>
    <property type="match status" value="1"/>
</dbReference>
<comment type="caution">
    <text evidence="2">Lacks conserved residue(s) required for the propagation of feature annotation.</text>
</comment>
<keyword evidence="5" id="KW-1185">Reference proteome</keyword>
<evidence type="ECO:0000256" key="1">
    <source>
        <dbReference type="ARBA" id="ARBA00023125"/>
    </source>
</evidence>
<dbReference type="GO" id="GO:0006260">
    <property type="term" value="P:DNA replication"/>
    <property type="evidence" value="ECO:0007669"/>
    <property type="project" value="InterPro"/>
</dbReference>
<comment type="caution">
    <text evidence="4">The sequence shown here is derived from an EMBL/GenBank/DDBJ whole genome shotgun (WGS) entry which is preliminary data.</text>
</comment>
<dbReference type="NCBIfam" id="TIGR00621">
    <property type="entry name" value="ssb"/>
    <property type="match status" value="1"/>
</dbReference>
<dbReference type="SUPFAM" id="SSF50249">
    <property type="entry name" value="Nucleic acid-binding proteins"/>
    <property type="match status" value="1"/>
</dbReference>
<dbReference type="Proteomes" id="UP000255326">
    <property type="component" value="Unassembled WGS sequence"/>
</dbReference>
<proteinExistence type="inferred from homology"/>
<comment type="subunit">
    <text evidence="2">Homotetramer.</text>
</comment>
<dbReference type="PIRSF" id="PIRSF002070">
    <property type="entry name" value="SSB"/>
    <property type="match status" value="1"/>
</dbReference>
<dbReference type="Gene3D" id="2.40.50.140">
    <property type="entry name" value="Nucleic acid-binding proteins"/>
    <property type="match status" value="1"/>
</dbReference>
<dbReference type="PROSITE" id="PS50935">
    <property type="entry name" value="SSB"/>
    <property type="match status" value="1"/>
</dbReference>
<sequence>MINQVTIVGRLTRTPDLKYTTEGKPVLNVTVAVNRPYRNSNGDMEADFVLCTLWNRTAENTAKYCDKGSVIGVTGRIQTRNYENSDGKKVYVTEIMADSVKFLGGRPTEDRELQAVPAKQH</sequence>
<organism evidence="4 5">
    <name type="scientific">Falsibacillus pallidus</name>
    <dbReference type="NCBI Taxonomy" id="493781"/>
    <lineage>
        <taxon>Bacteria</taxon>
        <taxon>Bacillati</taxon>
        <taxon>Bacillota</taxon>
        <taxon>Bacilli</taxon>
        <taxon>Bacillales</taxon>
        <taxon>Bacillaceae</taxon>
        <taxon>Falsibacillus</taxon>
    </lineage>
</organism>
<dbReference type="RefSeq" id="WP_114745959.1">
    <property type="nucleotide sequence ID" value="NZ_QQAY01000007.1"/>
</dbReference>
<dbReference type="OrthoDB" id="9809878at2"/>
<evidence type="ECO:0000313" key="4">
    <source>
        <dbReference type="EMBL" id="RDI41626.1"/>
    </source>
</evidence>
<dbReference type="EMBL" id="QQAY01000007">
    <property type="protein sequence ID" value="RDI41626.1"/>
    <property type="molecule type" value="Genomic_DNA"/>
</dbReference>
<keyword evidence="1 2" id="KW-0238">DNA-binding</keyword>
<accession>A0A370GEJ7</accession>
<dbReference type="AlphaFoldDB" id="A0A370GEJ7"/>
<dbReference type="CDD" id="cd04496">
    <property type="entry name" value="SSB_OBF"/>
    <property type="match status" value="1"/>
</dbReference>
<dbReference type="InterPro" id="IPR000424">
    <property type="entry name" value="Primosome_PriB/ssb"/>
</dbReference>
<dbReference type="PANTHER" id="PTHR10302">
    <property type="entry name" value="SINGLE-STRANDED DNA-BINDING PROTEIN"/>
    <property type="match status" value="1"/>
</dbReference>
<dbReference type="GO" id="GO:0003697">
    <property type="term" value="F:single-stranded DNA binding"/>
    <property type="evidence" value="ECO:0007669"/>
    <property type="project" value="UniProtKB-UniRule"/>
</dbReference>
<protein>
    <recommendedName>
        <fullName evidence="2 3">Single-stranded DNA-binding protein</fullName>
        <shortName evidence="2">SSB</shortName>
    </recommendedName>
</protein>
<dbReference type="GO" id="GO:0009295">
    <property type="term" value="C:nucleoid"/>
    <property type="evidence" value="ECO:0007669"/>
    <property type="project" value="TreeGrafter"/>
</dbReference>
<name>A0A370GEJ7_9BACI</name>
<dbReference type="PANTHER" id="PTHR10302:SF27">
    <property type="entry name" value="SINGLE-STRANDED DNA-BINDING PROTEIN"/>
    <property type="match status" value="1"/>
</dbReference>
<reference evidence="4 5" key="1">
    <citation type="submission" date="2018-07" db="EMBL/GenBank/DDBJ databases">
        <title>Genomic Encyclopedia of Type Strains, Phase IV (KMG-IV): sequencing the most valuable type-strain genomes for metagenomic binning, comparative biology and taxonomic classification.</title>
        <authorList>
            <person name="Goeker M."/>
        </authorList>
    </citation>
    <scope>NUCLEOTIDE SEQUENCE [LARGE SCALE GENOMIC DNA]</scope>
    <source>
        <strain evidence="4 5">DSM 25281</strain>
    </source>
</reference>
<evidence type="ECO:0000313" key="5">
    <source>
        <dbReference type="Proteomes" id="UP000255326"/>
    </source>
</evidence>
<dbReference type="InterPro" id="IPR012340">
    <property type="entry name" value="NA-bd_OB-fold"/>
</dbReference>
<evidence type="ECO:0000256" key="2">
    <source>
        <dbReference type="HAMAP-Rule" id="MF_00984"/>
    </source>
</evidence>
<evidence type="ECO:0000256" key="3">
    <source>
        <dbReference type="PIRNR" id="PIRNR002070"/>
    </source>
</evidence>
<gene>
    <name evidence="4" type="ORF">DFR59_10780</name>
</gene>
<dbReference type="HAMAP" id="MF_00984">
    <property type="entry name" value="SSB"/>
    <property type="match status" value="1"/>
</dbReference>
<dbReference type="InterPro" id="IPR011344">
    <property type="entry name" value="ssDNA-bd"/>
</dbReference>